<feature type="signal peptide" evidence="5">
    <location>
        <begin position="1"/>
        <end position="29"/>
    </location>
</feature>
<dbReference type="FunFam" id="3.40.720.10:FF:000047">
    <property type="entry name" value="Arylsulfatase"/>
    <property type="match status" value="1"/>
</dbReference>
<dbReference type="RefSeq" id="WP_093319536.1">
    <property type="nucleotide sequence ID" value="NZ_FOAF01000001.1"/>
</dbReference>
<evidence type="ECO:0000313" key="7">
    <source>
        <dbReference type="EMBL" id="SEK75248.1"/>
    </source>
</evidence>
<accession>A0A1H7JKP4</accession>
<reference evidence="8" key="1">
    <citation type="submission" date="2016-10" db="EMBL/GenBank/DDBJ databases">
        <authorList>
            <person name="Varghese N."/>
            <person name="Submissions S."/>
        </authorList>
    </citation>
    <scope>NUCLEOTIDE SEQUENCE [LARGE SCALE GENOMIC DNA]</scope>
    <source>
        <strain evidence="8">DSM 18733</strain>
    </source>
</reference>
<feature type="chain" id="PRO_5011668640" evidence="5">
    <location>
        <begin position="30"/>
        <end position="557"/>
    </location>
</feature>
<keyword evidence="4" id="KW-0106">Calcium</keyword>
<dbReference type="AlphaFoldDB" id="A0A1H7JKP4"/>
<dbReference type="PROSITE" id="PS00149">
    <property type="entry name" value="SULFATASE_2"/>
    <property type="match status" value="1"/>
</dbReference>
<dbReference type="InterPro" id="IPR050738">
    <property type="entry name" value="Sulfatase"/>
</dbReference>
<evidence type="ECO:0000256" key="2">
    <source>
        <dbReference type="ARBA" id="ARBA00022723"/>
    </source>
</evidence>
<keyword evidence="2" id="KW-0479">Metal-binding</keyword>
<dbReference type="EMBL" id="FOAF01000001">
    <property type="protein sequence ID" value="SEK75248.1"/>
    <property type="molecule type" value="Genomic_DNA"/>
</dbReference>
<feature type="domain" description="Sulfatase N-terminal" evidence="6">
    <location>
        <begin position="41"/>
        <end position="430"/>
    </location>
</feature>
<dbReference type="InterPro" id="IPR000917">
    <property type="entry name" value="Sulfatase_N"/>
</dbReference>
<sequence>MKLFQKTQRFCTLSLAALVLLGNSSFTSGNHPQRPQKSEKPNIILIMSDDMGYSDIGCFGGEIETPNLDKLAAGGVRFTQFYNGARCCPSRVSLMTGLYPHQAGIGHMTNPNENFEQHDYHVPGYRGEMSPQTHTLAEVLKTAGYTTLMAGKWHLGMEQKTQWPLQRGFDRFYGILDGASNYFQPAPPRGITLNNENISTQDPHYYTTDAFTDHAIQFIDENHQQKSGQPFFLYLAYNAPHWPLQAPKEVIDKYRNRYREGWTKLREERYQRMKQMGLVDANWALSKQDIFNWDTLPPEKQDEMALRRAIYAAQVDRMDQNIGKLVAYLKKNKLYDNTLIVFINDNGACAEGGDLGGGKKENLETKVGFFLSYGKGWANASNTPYREYKHWVHEGGISSPFIAHWPAKIPQQLNGSLIHHYSFLPDMMATFVDISGARYSSNKNGKAVPSPVGNSFAPLLSGINQPIHKQAIFWEHEGNKAVRLGDYKAVMTWEEGKTHQWELYNIRQDRTEQHDLATTMPQKLKSMAAAWQQWADTHQVRPWEQMLDSLRANERRQ</sequence>
<dbReference type="OrthoDB" id="9803751at2"/>
<dbReference type="CDD" id="cd16025">
    <property type="entry name" value="PAS_like"/>
    <property type="match status" value="1"/>
</dbReference>
<evidence type="ECO:0000256" key="4">
    <source>
        <dbReference type="ARBA" id="ARBA00022837"/>
    </source>
</evidence>
<keyword evidence="8" id="KW-1185">Reference proteome</keyword>
<evidence type="ECO:0000256" key="1">
    <source>
        <dbReference type="ARBA" id="ARBA00008779"/>
    </source>
</evidence>
<evidence type="ECO:0000256" key="5">
    <source>
        <dbReference type="SAM" id="SignalP"/>
    </source>
</evidence>
<dbReference type="GO" id="GO:0004065">
    <property type="term" value="F:arylsulfatase activity"/>
    <property type="evidence" value="ECO:0007669"/>
    <property type="project" value="TreeGrafter"/>
</dbReference>
<dbReference type="GO" id="GO:0046872">
    <property type="term" value="F:metal ion binding"/>
    <property type="evidence" value="ECO:0007669"/>
    <property type="project" value="UniProtKB-KW"/>
</dbReference>
<evidence type="ECO:0000259" key="6">
    <source>
        <dbReference type="Pfam" id="PF00884"/>
    </source>
</evidence>
<dbReference type="Proteomes" id="UP000199421">
    <property type="component" value="Unassembled WGS sequence"/>
</dbReference>
<dbReference type="InterPro" id="IPR017850">
    <property type="entry name" value="Alkaline_phosphatase_core_sf"/>
</dbReference>
<dbReference type="InterPro" id="IPR024607">
    <property type="entry name" value="Sulfatase_CS"/>
</dbReference>
<keyword evidence="3" id="KW-0378">Hydrolase</keyword>
<dbReference type="PANTHER" id="PTHR42693:SF53">
    <property type="entry name" value="ENDO-4-O-SULFATASE"/>
    <property type="match status" value="1"/>
</dbReference>
<dbReference type="SUPFAM" id="SSF53649">
    <property type="entry name" value="Alkaline phosphatase-like"/>
    <property type="match status" value="1"/>
</dbReference>
<protein>
    <submittedName>
        <fullName evidence="7">Arylsulfatase</fullName>
    </submittedName>
</protein>
<organism evidence="7 8">
    <name type="scientific">Olivibacter domesticus</name>
    <name type="common">Pseudosphingobacterium domesticum</name>
    <dbReference type="NCBI Taxonomy" id="407022"/>
    <lineage>
        <taxon>Bacteria</taxon>
        <taxon>Pseudomonadati</taxon>
        <taxon>Bacteroidota</taxon>
        <taxon>Sphingobacteriia</taxon>
        <taxon>Sphingobacteriales</taxon>
        <taxon>Sphingobacteriaceae</taxon>
        <taxon>Olivibacter</taxon>
    </lineage>
</organism>
<dbReference type="STRING" id="407022.SAMN05661044_01052"/>
<dbReference type="Gene3D" id="3.30.1120.10">
    <property type="match status" value="1"/>
</dbReference>
<proteinExistence type="inferred from homology"/>
<name>A0A1H7JKP4_OLID1</name>
<dbReference type="PANTHER" id="PTHR42693">
    <property type="entry name" value="ARYLSULFATASE FAMILY MEMBER"/>
    <property type="match status" value="1"/>
</dbReference>
<dbReference type="Gene3D" id="3.40.720.10">
    <property type="entry name" value="Alkaline Phosphatase, subunit A"/>
    <property type="match status" value="1"/>
</dbReference>
<dbReference type="Pfam" id="PF00884">
    <property type="entry name" value="Sulfatase"/>
    <property type="match status" value="1"/>
</dbReference>
<gene>
    <name evidence="7" type="ORF">SAMN05661044_01052</name>
</gene>
<evidence type="ECO:0000313" key="8">
    <source>
        <dbReference type="Proteomes" id="UP000199421"/>
    </source>
</evidence>
<comment type="similarity">
    <text evidence="1">Belongs to the sulfatase family.</text>
</comment>
<keyword evidence="5" id="KW-0732">Signal</keyword>
<evidence type="ECO:0000256" key="3">
    <source>
        <dbReference type="ARBA" id="ARBA00022801"/>
    </source>
</evidence>